<evidence type="ECO:0008006" key="4">
    <source>
        <dbReference type="Google" id="ProtNLM"/>
    </source>
</evidence>
<name>A0AAP3UZJ7_9PROT</name>
<comment type="caution">
    <text evidence="2">The sequence shown here is derived from an EMBL/GenBank/DDBJ whole genome shotgun (WGS) entry which is preliminary data.</text>
</comment>
<dbReference type="InterPro" id="IPR051200">
    <property type="entry name" value="Host-pathogen_enzymatic-act"/>
</dbReference>
<dbReference type="EMBL" id="JARGEQ010000006">
    <property type="protein sequence ID" value="MDF1584929.1"/>
    <property type="molecule type" value="Genomic_DNA"/>
</dbReference>
<dbReference type="Proteomes" id="UP001301140">
    <property type="component" value="Unassembled WGS sequence"/>
</dbReference>
<dbReference type="PANTHER" id="PTHR47197">
    <property type="entry name" value="PROTEIN NIRF"/>
    <property type="match status" value="1"/>
</dbReference>
<evidence type="ECO:0000313" key="3">
    <source>
        <dbReference type="Proteomes" id="UP001301140"/>
    </source>
</evidence>
<feature type="chain" id="PRO_5042911541" description="YncE family protein" evidence="1">
    <location>
        <begin position="21"/>
        <end position="389"/>
    </location>
</feature>
<reference evidence="2 3" key="1">
    <citation type="submission" date="2023-03" db="EMBL/GenBank/DDBJ databases">
        <title>YIM 152171 draft genome.</title>
        <authorList>
            <person name="Yang Z."/>
        </authorList>
    </citation>
    <scope>NUCLEOTIDE SEQUENCE [LARGE SCALE GENOMIC DNA]</scope>
    <source>
        <strain evidence="2 3">YIM 152171</strain>
    </source>
</reference>
<dbReference type="Gene3D" id="2.130.10.10">
    <property type="entry name" value="YVTN repeat-like/Quinoprotein amine dehydrogenase"/>
    <property type="match status" value="2"/>
</dbReference>
<accession>A0AAP3UZJ7</accession>
<proteinExistence type="predicted"/>
<evidence type="ECO:0000256" key="1">
    <source>
        <dbReference type="SAM" id="SignalP"/>
    </source>
</evidence>
<dbReference type="AlphaFoldDB" id="A0AAP3UZJ7"/>
<keyword evidence="1" id="KW-0732">Signal</keyword>
<feature type="signal peptide" evidence="1">
    <location>
        <begin position="1"/>
        <end position="20"/>
    </location>
</feature>
<dbReference type="InterPro" id="IPR011045">
    <property type="entry name" value="N2O_reductase_N"/>
</dbReference>
<sequence length="389" mass="41020">MSSTIRTALLVLLLSSGAVAAGETGRPDAHLFVASEESLEIAVVDTTIDQVVRRLPLDHPPFQVAVIPDGNRLLASDFMGDRISVFDLATGAPLPPIELGFPPVHMQPAPEGTVVAINSLEEVGLWLLDLADGSRRRIEGIGLAHNYAFNADGTRLYVADMLDEHIKVVDVVSASIVEQIAGVEQFAGTGTAEAALLAARDAAPSGFTEIATGAGSERALAIDVPREGVALIDLAKGRTLARLELGDTPWRAYPAAYGRLMLVTHQGEDSLSVVSMGTLEEIARLDGAPDIAGVATGWFESTAFLLSRERRSALLVDLDNLVMDGEIALPGEPQQAVASADGTRLYVSMQGKDGLAVIDARERRLVRVIEDVGIAPGTVTAAGSRNFCS</sequence>
<organism evidence="2 3">
    <name type="scientific">Marinimicrococcus flavescens</name>
    <dbReference type="NCBI Taxonomy" id="3031815"/>
    <lineage>
        <taxon>Bacteria</taxon>
        <taxon>Pseudomonadati</taxon>
        <taxon>Pseudomonadota</taxon>
        <taxon>Alphaproteobacteria</taxon>
        <taxon>Geminicoccales</taxon>
        <taxon>Geminicoccaceae</taxon>
        <taxon>Marinimicrococcus</taxon>
    </lineage>
</organism>
<keyword evidence="3" id="KW-1185">Reference proteome</keyword>
<protein>
    <recommendedName>
        <fullName evidence="4">YncE family protein</fullName>
    </recommendedName>
</protein>
<dbReference type="PANTHER" id="PTHR47197:SF3">
    <property type="entry name" value="DIHYDRO-HEME D1 DEHYDROGENASE"/>
    <property type="match status" value="1"/>
</dbReference>
<evidence type="ECO:0000313" key="2">
    <source>
        <dbReference type="EMBL" id="MDF1584929.1"/>
    </source>
</evidence>
<dbReference type="InterPro" id="IPR015943">
    <property type="entry name" value="WD40/YVTN_repeat-like_dom_sf"/>
</dbReference>
<dbReference type="SUPFAM" id="SSF50974">
    <property type="entry name" value="Nitrous oxide reductase, N-terminal domain"/>
    <property type="match status" value="1"/>
</dbReference>
<dbReference type="RefSeq" id="WP_327787337.1">
    <property type="nucleotide sequence ID" value="NZ_JARGEQ010000006.1"/>
</dbReference>
<gene>
    <name evidence="2" type="ORF">PZ740_00855</name>
</gene>